<feature type="domain" description="C3H1-type" evidence="7">
    <location>
        <begin position="60"/>
        <end position="88"/>
    </location>
</feature>
<dbReference type="SMART" id="SM00356">
    <property type="entry name" value="ZnF_C3H1"/>
    <property type="match status" value="4"/>
</dbReference>
<dbReference type="EMBL" id="JAGFBR010000009">
    <property type="protein sequence ID" value="KAH0461391.1"/>
    <property type="molecule type" value="Genomic_DNA"/>
</dbReference>
<evidence type="ECO:0000313" key="9">
    <source>
        <dbReference type="Proteomes" id="UP000775213"/>
    </source>
</evidence>
<keyword evidence="9" id="KW-1185">Reference proteome</keyword>
<evidence type="ECO:0000256" key="5">
    <source>
        <dbReference type="PROSITE-ProRule" id="PRU00723"/>
    </source>
</evidence>
<feature type="compositionally biased region" description="Polar residues" evidence="6">
    <location>
        <begin position="336"/>
        <end position="353"/>
    </location>
</feature>
<organism evidence="8 9">
    <name type="scientific">Dendrobium chrysotoxum</name>
    <name type="common">Orchid</name>
    <dbReference type="NCBI Taxonomy" id="161865"/>
    <lineage>
        <taxon>Eukaryota</taxon>
        <taxon>Viridiplantae</taxon>
        <taxon>Streptophyta</taxon>
        <taxon>Embryophyta</taxon>
        <taxon>Tracheophyta</taxon>
        <taxon>Spermatophyta</taxon>
        <taxon>Magnoliopsida</taxon>
        <taxon>Liliopsida</taxon>
        <taxon>Asparagales</taxon>
        <taxon>Orchidaceae</taxon>
        <taxon>Epidendroideae</taxon>
        <taxon>Malaxideae</taxon>
        <taxon>Dendrobiinae</taxon>
        <taxon>Dendrobium</taxon>
    </lineage>
</organism>
<keyword evidence="4" id="KW-0238">DNA-binding</keyword>
<dbReference type="SUPFAM" id="SSF90229">
    <property type="entry name" value="CCCH zinc finger"/>
    <property type="match status" value="2"/>
</dbReference>
<dbReference type="InterPro" id="IPR000571">
    <property type="entry name" value="Znf_CCCH"/>
</dbReference>
<sequence>MELNGGGKKKNNVEPTMRTELNIAEASASSLSELPLGEESMQQMSSNAGENMGSESYPQRPGEPDCPYYLNSGYCKLGMYCGFNHPPREVHYLETGKCNFGPAWKFHRPNYNPVIRKFQFNALGYPLRSNAMDCNFYLRNGWCKFAKTCKFNHPEPSNSMPWWLSRTTPSQTLSPGELTSFNASPHWQGPSSYAQVVLPQGLAQVPSWNTFPQQNSGNVQFVGSGTAMGPPASYSSFPVRPGEPDCPFFAKTGDCKFGSGCRFNHPIGNITPTPDCELSPEGLPLRPGQPLCVFYGRYGFCGYGLTCVFDHPIAAPKGITDSLSTSSSDVPVVQQPLESSSGPATLTLSSESSPVAIPGKLKSLPSSKP</sequence>
<accession>A0AAV7GZ68</accession>
<gene>
    <name evidence="8" type="ORF">IEQ34_008966</name>
</gene>
<dbReference type="GO" id="GO:0008270">
    <property type="term" value="F:zinc ion binding"/>
    <property type="evidence" value="ECO:0007669"/>
    <property type="project" value="UniProtKB-KW"/>
</dbReference>
<dbReference type="PANTHER" id="PTHR12506">
    <property type="entry name" value="PROTEIN PHOSPHATASE RELATED"/>
    <property type="match status" value="1"/>
</dbReference>
<evidence type="ECO:0000256" key="3">
    <source>
        <dbReference type="ARBA" id="ARBA00022833"/>
    </source>
</evidence>
<dbReference type="InterPro" id="IPR050974">
    <property type="entry name" value="Plant_ZF_CCCH"/>
</dbReference>
<feature type="region of interest" description="Disordered" evidence="6">
    <location>
        <begin position="324"/>
        <end position="369"/>
    </location>
</feature>
<comment type="caution">
    <text evidence="8">The sequence shown here is derived from an EMBL/GenBank/DDBJ whole genome shotgun (WGS) entry which is preliminary data.</text>
</comment>
<dbReference type="Proteomes" id="UP000775213">
    <property type="component" value="Unassembled WGS sequence"/>
</dbReference>
<dbReference type="InterPro" id="IPR036855">
    <property type="entry name" value="Znf_CCCH_sf"/>
</dbReference>
<feature type="zinc finger region" description="C3H1-type" evidence="5">
    <location>
        <begin position="60"/>
        <end position="88"/>
    </location>
</feature>
<feature type="region of interest" description="Disordered" evidence="6">
    <location>
        <begin position="40"/>
        <end position="60"/>
    </location>
</feature>
<feature type="zinc finger region" description="C3H1-type" evidence="5">
    <location>
        <begin position="286"/>
        <end position="314"/>
    </location>
</feature>
<dbReference type="GO" id="GO:0003729">
    <property type="term" value="F:mRNA binding"/>
    <property type="evidence" value="ECO:0007669"/>
    <property type="project" value="TreeGrafter"/>
</dbReference>
<reference evidence="8 9" key="1">
    <citation type="journal article" date="2021" name="Hortic Res">
        <title>Chromosome-scale assembly of the Dendrobium chrysotoxum genome enhances the understanding of orchid evolution.</title>
        <authorList>
            <person name="Zhang Y."/>
            <person name="Zhang G.Q."/>
            <person name="Zhang D."/>
            <person name="Liu X.D."/>
            <person name="Xu X.Y."/>
            <person name="Sun W.H."/>
            <person name="Yu X."/>
            <person name="Zhu X."/>
            <person name="Wang Z.W."/>
            <person name="Zhao X."/>
            <person name="Zhong W.Y."/>
            <person name="Chen H."/>
            <person name="Yin W.L."/>
            <person name="Huang T."/>
            <person name="Niu S.C."/>
            <person name="Liu Z.J."/>
        </authorList>
    </citation>
    <scope>NUCLEOTIDE SEQUENCE [LARGE SCALE GENOMIC DNA]</scope>
    <source>
        <strain evidence="8">Lindl</strain>
    </source>
</reference>
<protein>
    <recommendedName>
        <fullName evidence="7">C3H1-type domain-containing protein</fullName>
    </recommendedName>
</protein>
<feature type="domain" description="C3H1-type" evidence="7">
    <location>
        <begin position="128"/>
        <end position="156"/>
    </location>
</feature>
<evidence type="ECO:0000313" key="8">
    <source>
        <dbReference type="EMBL" id="KAH0461391.1"/>
    </source>
</evidence>
<feature type="domain" description="C3H1-type" evidence="7">
    <location>
        <begin position="286"/>
        <end position="314"/>
    </location>
</feature>
<dbReference type="Gene3D" id="4.10.1000.10">
    <property type="entry name" value="Zinc finger, CCCH-type"/>
    <property type="match status" value="2"/>
</dbReference>
<proteinExistence type="predicted"/>
<dbReference type="GO" id="GO:0003677">
    <property type="term" value="F:DNA binding"/>
    <property type="evidence" value="ECO:0007669"/>
    <property type="project" value="UniProtKB-KW"/>
</dbReference>
<dbReference type="Gene3D" id="2.30.30.1190">
    <property type="match status" value="1"/>
</dbReference>
<feature type="compositionally biased region" description="Polar residues" evidence="6">
    <location>
        <begin position="41"/>
        <end position="57"/>
    </location>
</feature>
<feature type="zinc finger region" description="C3H1-type" evidence="5">
    <location>
        <begin position="128"/>
        <end position="156"/>
    </location>
</feature>
<evidence type="ECO:0000256" key="6">
    <source>
        <dbReference type="SAM" id="MobiDB-lite"/>
    </source>
</evidence>
<evidence type="ECO:0000259" key="7">
    <source>
        <dbReference type="PROSITE" id="PS50103"/>
    </source>
</evidence>
<evidence type="ECO:0000256" key="1">
    <source>
        <dbReference type="ARBA" id="ARBA00022723"/>
    </source>
</evidence>
<keyword evidence="2 5" id="KW-0863">Zinc-finger</keyword>
<dbReference type="PANTHER" id="PTHR12506:SF18">
    <property type="entry name" value="ZINC FINGER CCCH DOMAIN-CONTAINING PROTEIN 33-RELATED"/>
    <property type="match status" value="1"/>
</dbReference>
<dbReference type="PROSITE" id="PS50103">
    <property type="entry name" value="ZF_C3H1"/>
    <property type="match status" value="4"/>
</dbReference>
<evidence type="ECO:0000256" key="2">
    <source>
        <dbReference type="ARBA" id="ARBA00022771"/>
    </source>
</evidence>
<evidence type="ECO:0000256" key="4">
    <source>
        <dbReference type="ARBA" id="ARBA00023125"/>
    </source>
</evidence>
<keyword evidence="1 5" id="KW-0479">Metal-binding</keyword>
<feature type="zinc finger region" description="C3H1-type" evidence="5">
    <location>
        <begin position="240"/>
        <end position="268"/>
    </location>
</feature>
<dbReference type="AlphaFoldDB" id="A0AAV7GZ68"/>
<name>A0AAV7GZ68_DENCH</name>
<keyword evidence="3 5" id="KW-0862">Zinc</keyword>
<dbReference type="Pfam" id="PF00642">
    <property type="entry name" value="zf-CCCH"/>
    <property type="match status" value="4"/>
</dbReference>
<feature type="domain" description="C3H1-type" evidence="7">
    <location>
        <begin position="240"/>
        <end position="268"/>
    </location>
</feature>